<dbReference type="OrthoDB" id="2973044at2"/>
<organism evidence="1 2">
    <name type="scientific">Cytobacillus kochii</name>
    <dbReference type="NCBI Taxonomy" id="859143"/>
    <lineage>
        <taxon>Bacteria</taxon>
        <taxon>Bacillati</taxon>
        <taxon>Bacillota</taxon>
        <taxon>Bacilli</taxon>
        <taxon>Bacillales</taxon>
        <taxon>Bacillaceae</taxon>
        <taxon>Cytobacillus</taxon>
    </lineage>
</organism>
<evidence type="ECO:0000313" key="1">
    <source>
        <dbReference type="EMBL" id="ASV67459.1"/>
    </source>
</evidence>
<sequence>MKKLFLNMISIISFAPFITQVTQADVTNNLRKLKDYSWFNAYLQNEIYRNLIIHNVRVRNVIGEFNEKRFNHGSYQKKMDKKLNTVLLNEEIRTNV</sequence>
<proteinExistence type="predicted"/>
<keyword evidence="2" id="KW-1185">Reference proteome</keyword>
<dbReference type="AlphaFoldDB" id="A0A248TH60"/>
<dbReference type="EMBL" id="CP022983">
    <property type="protein sequence ID" value="ASV67459.1"/>
    <property type="molecule type" value="Genomic_DNA"/>
</dbReference>
<evidence type="ECO:0000313" key="2">
    <source>
        <dbReference type="Proteomes" id="UP000215137"/>
    </source>
</evidence>
<dbReference type="RefSeq" id="WP_095371033.1">
    <property type="nucleotide sequence ID" value="NZ_CP022983.1"/>
</dbReference>
<protein>
    <submittedName>
        <fullName evidence="1">Uncharacterized protein</fullName>
    </submittedName>
</protein>
<accession>A0A248TH60</accession>
<reference evidence="1 2" key="1">
    <citation type="submission" date="2017-08" db="EMBL/GenBank/DDBJ databases">
        <title>Complete Genome Sequence of Bacillus kochii Oregon-R-modENCODE STRAIN BDGP4, isolated from Drosophila melanogaster gut.</title>
        <authorList>
            <person name="Wan K.H."/>
            <person name="Yu C."/>
            <person name="Park S."/>
            <person name="Hammonds A.S."/>
            <person name="Booth B.W."/>
            <person name="Celniker S.E."/>
        </authorList>
    </citation>
    <scope>NUCLEOTIDE SEQUENCE [LARGE SCALE GENOMIC DNA]</scope>
    <source>
        <strain evidence="1 2">BDGP4</strain>
    </source>
</reference>
<dbReference type="Proteomes" id="UP000215137">
    <property type="component" value="Chromosome"/>
</dbReference>
<name>A0A248TH60_9BACI</name>
<dbReference type="KEGG" id="bko:CKF48_09030"/>
<gene>
    <name evidence="1" type="ORF">CKF48_09030</name>
</gene>